<reference evidence="10 12" key="1">
    <citation type="submission" date="2020-01" db="EMBL/GenBank/DDBJ databases">
        <authorList>
            <consortium name="DOE Joint Genome Institute"/>
            <person name="Haridas S."/>
            <person name="Albert R."/>
            <person name="Binder M."/>
            <person name="Bloem J."/>
            <person name="Labutti K."/>
            <person name="Salamov A."/>
            <person name="Andreopoulos B."/>
            <person name="Baker S.E."/>
            <person name="Barry K."/>
            <person name="Bills G."/>
            <person name="Bluhm B.H."/>
            <person name="Cannon C."/>
            <person name="Castanera R."/>
            <person name="Culley D.E."/>
            <person name="Daum C."/>
            <person name="Ezra D."/>
            <person name="Gonzalez J.B."/>
            <person name="Henrissat B."/>
            <person name="Kuo A."/>
            <person name="Liang C."/>
            <person name="Lipzen A."/>
            <person name="Lutzoni F."/>
            <person name="Magnuson J."/>
            <person name="Mondo S."/>
            <person name="Nolan M."/>
            <person name="Ohm R."/>
            <person name="Pangilinan J."/>
            <person name="Park H.-J."/>
            <person name="Ramirez L."/>
            <person name="Alfaro M."/>
            <person name="Sun H."/>
            <person name="Tritt A."/>
            <person name="Yoshinaga Y."/>
            <person name="Zwiers L.-H."/>
            <person name="Turgeon B.G."/>
            <person name="Goodwin S.B."/>
            <person name="Spatafora J.W."/>
            <person name="Crous P.W."/>
            <person name="Grigoriev I.V."/>
        </authorList>
    </citation>
    <scope>NUCLEOTIDE SEQUENCE</scope>
    <source>
        <strain evidence="10 12">CBS 781.70</strain>
    </source>
</reference>
<evidence type="ECO:0000256" key="4">
    <source>
        <dbReference type="ARBA" id="ARBA00023015"/>
    </source>
</evidence>
<keyword evidence="3" id="KW-0862">Zinc</keyword>
<keyword evidence="4" id="KW-0805">Transcription regulation</keyword>
<evidence type="ECO:0000256" key="1">
    <source>
        <dbReference type="ARBA" id="ARBA00004123"/>
    </source>
</evidence>
<reference evidence="12" key="2">
    <citation type="submission" date="2020-04" db="EMBL/GenBank/DDBJ databases">
        <authorList>
            <consortium name="NCBI Genome Project"/>
        </authorList>
    </citation>
    <scope>NUCLEOTIDE SEQUENCE</scope>
    <source>
        <strain evidence="12">CBS 781.70</strain>
    </source>
</reference>
<accession>A0A6G1FT75</accession>
<evidence type="ECO:0000256" key="2">
    <source>
        <dbReference type="ARBA" id="ARBA00022723"/>
    </source>
</evidence>
<evidence type="ECO:0000259" key="9">
    <source>
        <dbReference type="PROSITE" id="PS50048"/>
    </source>
</evidence>
<keyword evidence="5" id="KW-0238">DNA-binding</keyword>
<evidence type="ECO:0000256" key="8">
    <source>
        <dbReference type="SAM" id="MobiDB-lite"/>
    </source>
</evidence>
<dbReference type="InterPro" id="IPR001138">
    <property type="entry name" value="Zn2Cys6_DnaBD"/>
</dbReference>
<dbReference type="Pfam" id="PF00172">
    <property type="entry name" value="Zn_clus"/>
    <property type="match status" value="1"/>
</dbReference>
<dbReference type="OrthoDB" id="8062037at2759"/>
<dbReference type="SUPFAM" id="SSF57701">
    <property type="entry name" value="Zn2/Cys6 DNA-binding domain"/>
    <property type="match status" value="1"/>
</dbReference>
<keyword evidence="7" id="KW-0539">Nucleus</keyword>
<feature type="compositionally biased region" description="Polar residues" evidence="8">
    <location>
        <begin position="20"/>
        <end position="52"/>
    </location>
</feature>
<dbReference type="Proteomes" id="UP000504638">
    <property type="component" value="Unplaced"/>
</dbReference>
<dbReference type="RefSeq" id="XP_033530706.1">
    <property type="nucleotide sequence ID" value="XM_033680233.1"/>
</dbReference>
<comment type="subcellular location">
    <subcellularLocation>
        <location evidence="1">Nucleus</location>
    </subcellularLocation>
</comment>
<dbReference type="InterPro" id="IPR051089">
    <property type="entry name" value="prtT"/>
</dbReference>
<feature type="region of interest" description="Disordered" evidence="8">
    <location>
        <begin position="155"/>
        <end position="196"/>
    </location>
</feature>
<dbReference type="CDD" id="cd00067">
    <property type="entry name" value="GAL4"/>
    <property type="match status" value="1"/>
</dbReference>
<feature type="domain" description="Zn(2)-C6 fungal-type" evidence="9">
    <location>
        <begin position="93"/>
        <end position="126"/>
    </location>
</feature>
<feature type="compositionally biased region" description="Polar residues" evidence="8">
    <location>
        <begin position="666"/>
        <end position="679"/>
    </location>
</feature>
<sequence length="788" mass="87824">MANIGPIDPRLHDTLDAQDVNFSQPRPQTSRSTSQSHGPSSNQSPGQRSGPLNPTPYEDHDDSSTESPEGVHVGGIGTDPSQPPGEHQKRPRACDSCRQLKVRCAIDPGSGEPCLRCKKAGRTCIVTPPTRKRQKKADNRVAELERKIDALTATLQAQSGNVRDGDSRSGSDNEGRSVDIRTDKRRRVESYTSPDQELRMETATLPNGELVYKMAKSVFGDQPTRKTLDQDTIRSRIDKIVSRELSNRIFERYCQEHMVRFPAVAFPPGTKADDIRYTKPILFLAILNSTSYREEVSVEVQEALRVEMVDVYAVVMWKQGEKSLELVQALLVSSLWYRIPPVFEQHLFYQQIHMAAIMAIDIGLGKRRIQQLDKKWYGDRSPFRKLKPPPESAESRRSWLACYFMCISTTMVLRRPMLLRFNEYMRESIEYLETASDALPSDKIITRHVRLAHIAEEVAVQFSMDDPSASVSVSDAKVTYGIKHFEKDLAEILSKPEESTASQVLEPIIDLYIHEIALHNSDMDDFKIPLNVPESFKGGYSIAGPHHVDALERIQRAAQKELDIFLSLDVETIITLPVISSVRIVYTTVVLIKLYVAATSSGEISQVIHKSELRIESYLLSILQLFQGIHDRNQGIPHGKFYLVIQRLNDRFISLKRSEDPRGHPQSRSGPSEPTPSSHGLQLLSEVAMSGTTHPVGMQGRPLAGLAPVNSDWFAPPGMAGVSSLDPAFQWNNLPTGIDLNDMSMGGMLGSMGLDGILDGGLFAGDPMWSMQDSFATFPGGPWPNPGM</sequence>
<dbReference type="GeneID" id="54420803"/>
<dbReference type="GO" id="GO:0000981">
    <property type="term" value="F:DNA-binding transcription factor activity, RNA polymerase II-specific"/>
    <property type="evidence" value="ECO:0007669"/>
    <property type="project" value="InterPro"/>
</dbReference>
<dbReference type="PROSITE" id="PS00463">
    <property type="entry name" value="ZN2_CY6_FUNGAL_1"/>
    <property type="match status" value="1"/>
</dbReference>
<dbReference type="InterPro" id="IPR036864">
    <property type="entry name" value="Zn2-C6_fun-type_DNA-bd_sf"/>
</dbReference>
<dbReference type="GO" id="GO:0008270">
    <property type="term" value="F:zinc ion binding"/>
    <property type="evidence" value="ECO:0007669"/>
    <property type="project" value="InterPro"/>
</dbReference>
<dbReference type="PROSITE" id="PS50048">
    <property type="entry name" value="ZN2_CY6_FUNGAL_2"/>
    <property type="match status" value="1"/>
</dbReference>
<keyword evidence="2" id="KW-0479">Metal-binding</keyword>
<evidence type="ECO:0000256" key="7">
    <source>
        <dbReference type="ARBA" id="ARBA00023242"/>
    </source>
</evidence>
<evidence type="ECO:0000313" key="10">
    <source>
        <dbReference type="EMBL" id="KAF1809075.1"/>
    </source>
</evidence>
<evidence type="ECO:0000256" key="5">
    <source>
        <dbReference type="ARBA" id="ARBA00023125"/>
    </source>
</evidence>
<dbReference type="EMBL" id="ML975176">
    <property type="protein sequence ID" value="KAF1809075.1"/>
    <property type="molecule type" value="Genomic_DNA"/>
</dbReference>
<dbReference type="FunFam" id="4.10.240.10:FF:000003">
    <property type="entry name" value="C6 transcription factor (Leu3)"/>
    <property type="match status" value="1"/>
</dbReference>
<evidence type="ECO:0000313" key="12">
    <source>
        <dbReference type="RefSeq" id="XP_033530706.1"/>
    </source>
</evidence>
<dbReference type="PANTHER" id="PTHR31845">
    <property type="entry name" value="FINGER DOMAIN PROTEIN, PUTATIVE-RELATED"/>
    <property type="match status" value="1"/>
</dbReference>
<dbReference type="Gene3D" id="4.10.240.10">
    <property type="entry name" value="Zn(2)-C6 fungal-type DNA-binding domain"/>
    <property type="match status" value="1"/>
</dbReference>
<feature type="region of interest" description="Disordered" evidence="8">
    <location>
        <begin position="657"/>
        <end position="679"/>
    </location>
</feature>
<name>A0A6G1FT75_9PEZI</name>
<evidence type="ECO:0000256" key="6">
    <source>
        <dbReference type="ARBA" id="ARBA00023163"/>
    </source>
</evidence>
<reference evidence="12" key="3">
    <citation type="submission" date="2025-04" db="UniProtKB">
        <authorList>
            <consortium name="RefSeq"/>
        </authorList>
    </citation>
    <scope>IDENTIFICATION</scope>
    <source>
        <strain evidence="12">CBS 781.70</strain>
    </source>
</reference>
<dbReference type="GO" id="GO:0001216">
    <property type="term" value="F:DNA-binding transcription activator activity"/>
    <property type="evidence" value="ECO:0007669"/>
    <property type="project" value="UniProtKB-ARBA"/>
</dbReference>
<organism evidence="10">
    <name type="scientific">Eremomyces bilateralis CBS 781.70</name>
    <dbReference type="NCBI Taxonomy" id="1392243"/>
    <lineage>
        <taxon>Eukaryota</taxon>
        <taxon>Fungi</taxon>
        <taxon>Dikarya</taxon>
        <taxon>Ascomycota</taxon>
        <taxon>Pezizomycotina</taxon>
        <taxon>Dothideomycetes</taxon>
        <taxon>Dothideomycetes incertae sedis</taxon>
        <taxon>Eremomycetales</taxon>
        <taxon>Eremomycetaceae</taxon>
        <taxon>Eremomyces</taxon>
    </lineage>
</organism>
<dbReference type="SMART" id="SM00066">
    <property type="entry name" value="GAL4"/>
    <property type="match status" value="1"/>
</dbReference>
<dbReference type="GO" id="GO:0000976">
    <property type="term" value="F:transcription cis-regulatory region binding"/>
    <property type="evidence" value="ECO:0007669"/>
    <property type="project" value="TreeGrafter"/>
</dbReference>
<evidence type="ECO:0000256" key="3">
    <source>
        <dbReference type="ARBA" id="ARBA00022833"/>
    </source>
</evidence>
<keyword evidence="6" id="KW-0804">Transcription</keyword>
<feature type="region of interest" description="Disordered" evidence="8">
    <location>
        <begin position="1"/>
        <end position="94"/>
    </location>
</feature>
<dbReference type="CDD" id="cd12148">
    <property type="entry name" value="fungal_TF_MHR"/>
    <property type="match status" value="1"/>
</dbReference>
<protein>
    <recommendedName>
        <fullName evidence="9">Zn(2)-C6 fungal-type domain-containing protein</fullName>
    </recommendedName>
</protein>
<proteinExistence type="predicted"/>
<dbReference type="GO" id="GO:0005634">
    <property type="term" value="C:nucleus"/>
    <property type="evidence" value="ECO:0007669"/>
    <property type="project" value="UniProtKB-SubCell"/>
</dbReference>
<keyword evidence="11" id="KW-1185">Reference proteome</keyword>
<evidence type="ECO:0000313" key="11">
    <source>
        <dbReference type="Proteomes" id="UP000504638"/>
    </source>
</evidence>
<feature type="compositionally biased region" description="Basic and acidic residues" evidence="8">
    <location>
        <begin position="163"/>
        <end position="189"/>
    </location>
</feature>
<dbReference type="PANTHER" id="PTHR31845:SF39">
    <property type="entry name" value="TRANSCRIPTION FACTOR PBCR-RELATED"/>
    <property type="match status" value="1"/>
</dbReference>
<dbReference type="AlphaFoldDB" id="A0A6G1FT75"/>
<gene>
    <name evidence="10 12" type="ORF">P152DRAFT_461934</name>
</gene>